<keyword evidence="2" id="KW-1185">Reference proteome</keyword>
<protein>
    <submittedName>
        <fullName evidence="1">Uncharacterized protein</fullName>
    </submittedName>
</protein>
<evidence type="ECO:0000313" key="1">
    <source>
        <dbReference type="EMBL" id="KAG9991252.1"/>
    </source>
</evidence>
<reference evidence="1" key="1">
    <citation type="journal article" date="2021" name="J Fungi (Basel)">
        <title>Virulence traits and population genomics of the black yeast Aureobasidium melanogenum.</title>
        <authorList>
            <person name="Cernosa A."/>
            <person name="Sun X."/>
            <person name="Gostincar C."/>
            <person name="Fang C."/>
            <person name="Gunde-Cimerman N."/>
            <person name="Song Z."/>
        </authorList>
    </citation>
    <scope>NUCLEOTIDE SEQUENCE</scope>
    <source>
        <strain evidence="1">EXF-9298</strain>
    </source>
</reference>
<reference evidence="1" key="2">
    <citation type="submission" date="2021-08" db="EMBL/GenBank/DDBJ databases">
        <authorList>
            <person name="Gostincar C."/>
            <person name="Sun X."/>
            <person name="Song Z."/>
            <person name="Gunde-Cimerman N."/>
        </authorList>
    </citation>
    <scope>NUCLEOTIDE SEQUENCE</scope>
    <source>
        <strain evidence="1">EXF-9298</strain>
    </source>
</reference>
<feature type="non-terminal residue" evidence="1">
    <location>
        <position position="1"/>
    </location>
</feature>
<evidence type="ECO:0000313" key="2">
    <source>
        <dbReference type="Proteomes" id="UP000729357"/>
    </source>
</evidence>
<comment type="caution">
    <text evidence="1">The sequence shown here is derived from an EMBL/GenBank/DDBJ whole genome shotgun (WGS) entry which is preliminary data.</text>
</comment>
<dbReference type="Proteomes" id="UP000729357">
    <property type="component" value="Unassembled WGS sequence"/>
</dbReference>
<accession>A0A9P8G3Y9</accession>
<sequence length="206" mass="23120">MDAHAFLFGRASRPYNGQATLSYGAEGCTLLMITYSWNSRQRARLAQLNFSGAENAKLAATISFKKRDYLPAINKELLDHLMKLMVYIITTKGYDITSEDNDEVKFTKLTAKIDVRELNHILKTTLRGVETFDNDEIDEEFAEVTLNVWGVLAFERVLVATAKRHVLSSNGNGHAYWDLIAPEGLTGELTLLRGQIYHISHSHASA</sequence>
<name>A0A9P8G3Y9_AURME</name>
<organism evidence="1 2">
    <name type="scientific">Aureobasidium melanogenum</name>
    <name type="common">Aureobasidium pullulans var. melanogenum</name>
    <dbReference type="NCBI Taxonomy" id="46634"/>
    <lineage>
        <taxon>Eukaryota</taxon>
        <taxon>Fungi</taxon>
        <taxon>Dikarya</taxon>
        <taxon>Ascomycota</taxon>
        <taxon>Pezizomycotina</taxon>
        <taxon>Dothideomycetes</taxon>
        <taxon>Dothideomycetidae</taxon>
        <taxon>Dothideales</taxon>
        <taxon>Saccotheciaceae</taxon>
        <taxon>Aureobasidium</taxon>
    </lineage>
</organism>
<dbReference type="AlphaFoldDB" id="A0A9P8G3Y9"/>
<gene>
    <name evidence="1" type="ORF">KCU98_g516</name>
</gene>
<proteinExistence type="predicted"/>
<dbReference type="EMBL" id="JAHFXS010000004">
    <property type="protein sequence ID" value="KAG9991252.1"/>
    <property type="molecule type" value="Genomic_DNA"/>
</dbReference>